<sequence length="74" mass="8978">MTQIREDRKVKDRKNEKRKYLVVIKPHTLLFRPKSGKLTKLRKKSLQERERVQNGREGDLVLNELYFRNPFVNP</sequence>
<name>A0A9J5YMY9_SOLCO</name>
<dbReference type="EMBL" id="JACXVP010000006">
    <property type="protein sequence ID" value="KAG5601317.1"/>
    <property type="molecule type" value="Genomic_DNA"/>
</dbReference>
<proteinExistence type="predicted"/>
<reference evidence="1 2" key="1">
    <citation type="submission" date="2020-09" db="EMBL/GenBank/DDBJ databases">
        <title>De no assembly of potato wild relative species, Solanum commersonii.</title>
        <authorList>
            <person name="Cho K."/>
        </authorList>
    </citation>
    <scope>NUCLEOTIDE SEQUENCE [LARGE SCALE GENOMIC DNA]</scope>
    <source>
        <strain evidence="1">LZ3.2</strain>
        <tissue evidence="1">Leaf</tissue>
    </source>
</reference>
<keyword evidence="2" id="KW-1185">Reference proteome</keyword>
<dbReference type="AlphaFoldDB" id="A0A9J5YMY9"/>
<organism evidence="1 2">
    <name type="scientific">Solanum commersonii</name>
    <name type="common">Commerson's wild potato</name>
    <name type="synonym">Commerson's nightshade</name>
    <dbReference type="NCBI Taxonomy" id="4109"/>
    <lineage>
        <taxon>Eukaryota</taxon>
        <taxon>Viridiplantae</taxon>
        <taxon>Streptophyta</taxon>
        <taxon>Embryophyta</taxon>
        <taxon>Tracheophyta</taxon>
        <taxon>Spermatophyta</taxon>
        <taxon>Magnoliopsida</taxon>
        <taxon>eudicotyledons</taxon>
        <taxon>Gunneridae</taxon>
        <taxon>Pentapetalae</taxon>
        <taxon>asterids</taxon>
        <taxon>lamiids</taxon>
        <taxon>Solanales</taxon>
        <taxon>Solanaceae</taxon>
        <taxon>Solanoideae</taxon>
        <taxon>Solaneae</taxon>
        <taxon>Solanum</taxon>
    </lineage>
</organism>
<comment type="caution">
    <text evidence="1">The sequence shown here is derived from an EMBL/GenBank/DDBJ whole genome shotgun (WGS) entry which is preliminary data.</text>
</comment>
<evidence type="ECO:0000313" key="2">
    <source>
        <dbReference type="Proteomes" id="UP000824120"/>
    </source>
</evidence>
<accession>A0A9J5YMY9</accession>
<gene>
    <name evidence="1" type="ORF">H5410_032687</name>
</gene>
<evidence type="ECO:0000313" key="1">
    <source>
        <dbReference type="EMBL" id="KAG5601317.1"/>
    </source>
</evidence>
<protein>
    <submittedName>
        <fullName evidence="1">Uncharacterized protein</fullName>
    </submittedName>
</protein>
<dbReference type="Proteomes" id="UP000824120">
    <property type="component" value="Chromosome 6"/>
</dbReference>